<dbReference type="SUPFAM" id="SSF100950">
    <property type="entry name" value="NagB/RpiA/CoA transferase-like"/>
    <property type="match status" value="2"/>
</dbReference>
<dbReference type="GO" id="GO:0008775">
    <property type="term" value="F:acetate CoA-transferase activity"/>
    <property type="evidence" value="ECO:0007669"/>
    <property type="project" value="InterPro"/>
</dbReference>
<gene>
    <name evidence="4" type="ORF">FJY75_06605</name>
</gene>
<dbReference type="SUPFAM" id="SSF55729">
    <property type="entry name" value="Acyl-CoA N-acyltransferases (Nat)"/>
    <property type="match status" value="1"/>
</dbReference>
<dbReference type="PANTHER" id="PTHR21432:SF20">
    <property type="entry name" value="ACETYL-COA HYDROLASE"/>
    <property type="match status" value="1"/>
</dbReference>
<dbReference type="Gene3D" id="3.40.630.30">
    <property type="match status" value="1"/>
</dbReference>
<evidence type="ECO:0000313" key="4">
    <source>
        <dbReference type="EMBL" id="MBM3317508.1"/>
    </source>
</evidence>
<comment type="caution">
    <text evidence="4">The sequence shown here is derived from an EMBL/GenBank/DDBJ whole genome shotgun (WGS) entry which is preliminary data.</text>
</comment>
<proteinExistence type="inferred from homology"/>
<dbReference type="EMBL" id="VGIY01000135">
    <property type="protein sequence ID" value="MBM3317508.1"/>
    <property type="molecule type" value="Genomic_DNA"/>
</dbReference>
<dbReference type="CDD" id="cd04301">
    <property type="entry name" value="NAT_SF"/>
    <property type="match status" value="1"/>
</dbReference>
<evidence type="ECO:0000256" key="2">
    <source>
        <dbReference type="ARBA" id="ARBA00022679"/>
    </source>
</evidence>
<evidence type="ECO:0000313" key="5">
    <source>
        <dbReference type="Proteomes" id="UP000748308"/>
    </source>
</evidence>
<dbReference type="Pfam" id="PF02550">
    <property type="entry name" value="AcetylCoA_hydro"/>
    <property type="match status" value="1"/>
</dbReference>
<dbReference type="AlphaFoldDB" id="A0A938BNR6"/>
<dbReference type="Gene3D" id="3.40.1080.10">
    <property type="entry name" value="Glutaconate Coenzyme A-transferase"/>
    <property type="match status" value="1"/>
</dbReference>
<accession>A0A938BNR6</accession>
<dbReference type="PROSITE" id="PS51186">
    <property type="entry name" value="GNAT"/>
    <property type="match status" value="1"/>
</dbReference>
<dbReference type="InterPro" id="IPR038460">
    <property type="entry name" value="AcetylCoA_hyd_C_sf"/>
</dbReference>
<dbReference type="InterPro" id="IPR016181">
    <property type="entry name" value="Acyl_CoA_acyltransferase"/>
</dbReference>
<feature type="domain" description="N-acetyltransferase" evidence="3">
    <location>
        <begin position="476"/>
        <end position="634"/>
    </location>
</feature>
<evidence type="ECO:0000259" key="3">
    <source>
        <dbReference type="PROSITE" id="PS51186"/>
    </source>
</evidence>
<sequence length="635" mass="70696">MDPSISPHPALEELRRKHAEKFAPPEAIFAHVHRGDRIFIGTACGEPQHLVRSLIDYVASNPKAVFDAEILHVWTLGLAPYTDIKFKRNFRYNSFFVGDNTRDAVNQGLADYSPIFLSQVPRLFEERRVEIDVALIQVSPPDEHGWLSLGVSVDITKAAAQNARIVIAQVNRHMPRVHGDTFVHASEIDFLLPHDEPLLIYAATAPDEIAQAIGRYVARIVQDGDTIQVGYGSTPSAIVAGLKDRKHLGVHTELLSNGIVRLMQAGVIDNSRKSIDRGKAVASFCMGRPETYAFLDDNPAIEFRPISYTNDPLTIARIENMTAINAALQIDLTGQATAESIGPRFYSGIGGQADFMRGAVLAPGGKTILTLQSTARNEEVSRIVPFLDTGAGVTLGRGDIHYVVTEFGIAYLHGKNIRERAMALIAIAHPKFQPQLIQEAKQLGLIYKDQAFIPGKKGEYPEAFEARRTTRRGLSLLLRPVRITDESLLKDFFYSLSDKSVYRRFISQRRDMPHERLQEFTVIDYTREMVILVELVPEEGPSQTIAVGQYGIEEQAHVAEVALVVRDDYQGQGVGTELLGHLTHLAQAQGLLGFTAEVLVENVPMLRLFERMGFDIERRTAEGVCELRMRFRGRS</sequence>
<dbReference type="InterPro" id="IPR000182">
    <property type="entry name" value="GNAT_dom"/>
</dbReference>
<dbReference type="Gene3D" id="3.30.750.70">
    <property type="entry name" value="4-hydroxybutyrate coenzyme like domains"/>
    <property type="match status" value="1"/>
</dbReference>
<dbReference type="InterPro" id="IPR003702">
    <property type="entry name" value="ActCoA_hydro_N"/>
</dbReference>
<dbReference type="Gene3D" id="3.40.1080.20">
    <property type="entry name" value="Acetyl-CoA hydrolase/transferase C-terminal domain"/>
    <property type="match status" value="1"/>
</dbReference>
<evidence type="ECO:0000256" key="1">
    <source>
        <dbReference type="ARBA" id="ARBA00009632"/>
    </source>
</evidence>
<dbReference type="InterPro" id="IPR037171">
    <property type="entry name" value="NagB/RpiA_transferase-like"/>
</dbReference>
<dbReference type="Pfam" id="PF13336">
    <property type="entry name" value="AcetylCoA_hyd_C"/>
    <property type="match status" value="1"/>
</dbReference>
<organism evidence="4 5">
    <name type="scientific">Eiseniibacteriota bacterium</name>
    <dbReference type="NCBI Taxonomy" id="2212470"/>
    <lineage>
        <taxon>Bacteria</taxon>
        <taxon>Candidatus Eiseniibacteriota</taxon>
    </lineage>
</organism>
<dbReference type="PANTHER" id="PTHR21432">
    <property type="entry name" value="ACETYL-COA HYDROLASE-RELATED"/>
    <property type="match status" value="1"/>
</dbReference>
<dbReference type="InterPro" id="IPR046433">
    <property type="entry name" value="ActCoA_hydro"/>
</dbReference>
<dbReference type="InterPro" id="IPR026888">
    <property type="entry name" value="AcetylCoA_hyd_C"/>
</dbReference>
<dbReference type="GO" id="GO:0016747">
    <property type="term" value="F:acyltransferase activity, transferring groups other than amino-acyl groups"/>
    <property type="evidence" value="ECO:0007669"/>
    <property type="project" value="InterPro"/>
</dbReference>
<dbReference type="Pfam" id="PF00583">
    <property type="entry name" value="Acetyltransf_1"/>
    <property type="match status" value="1"/>
</dbReference>
<dbReference type="GO" id="GO:0006083">
    <property type="term" value="P:acetate metabolic process"/>
    <property type="evidence" value="ECO:0007669"/>
    <property type="project" value="InterPro"/>
</dbReference>
<reference evidence="4" key="1">
    <citation type="submission" date="2019-03" db="EMBL/GenBank/DDBJ databases">
        <title>Lake Tanganyika Metagenome-Assembled Genomes (MAGs).</title>
        <authorList>
            <person name="Tran P."/>
        </authorList>
    </citation>
    <scope>NUCLEOTIDE SEQUENCE</scope>
    <source>
        <strain evidence="4">M_DeepCast_400m_m2_100</strain>
    </source>
</reference>
<comment type="similarity">
    <text evidence="1">Belongs to the acetyl-CoA hydrolase/transferase family.</text>
</comment>
<name>A0A938BNR6_UNCEI</name>
<dbReference type="Proteomes" id="UP000748308">
    <property type="component" value="Unassembled WGS sequence"/>
</dbReference>
<keyword evidence="2" id="KW-0808">Transferase</keyword>
<protein>
    <submittedName>
        <fullName evidence="4">GNAT family N-acetyltransferase</fullName>
    </submittedName>
</protein>